<dbReference type="PANTHER" id="PTHR43531">
    <property type="entry name" value="PROTEIN ICFG"/>
    <property type="match status" value="1"/>
</dbReference>
<evidence type="ECO:0000259" key="8">
    <source>
        <dbReference type="PROSITE" id="PS50885"/>
    </source>
</evidence>
<dbReference type="InterPro" id="IPR004089">
    <property type="entry name" value="MCPsignal_dom"/>
</dbReference>
<keyword evidence="6" id="KW-1133">Transmembrane helix</keyword>
<keyword evidence="6" id="KW-0812">Transmembrane</keyword>
<accession>R0EK40</accession>
<dbReference type="RefSeq" id="WP_004618526.1">
    <property type="nucleotide sequence ID" value="NZ_APMP01000008.1"/>
</dbReference>
<evidence type="ECO:0000256" key="4">
    <source>
        <dbReference type="PROSITE-ProRule" id="PRU00284"/>
    </source>
</evidence>
<dbReference type="PANTHER" id="PTHR43531:SF11">
    <property type="entry name" value="METHYL-ACCEPTING CHEMOTAXIS PROTEIN 3"/>
    <property type="match status" value="1"/>
</dbReference>
<evidence type="ECO:0000256" key="5">
    <source>
        <dbReference type="SAM" id="MobiDB-lite"/>
    </source>
</evidence>
<dbReference type="STRING" id="1292034.OR37_01869"/>
<dbReference type="SMART" id="SM00304">
    <property type="entry name" value="HAMP"/>
    <property type="match status" value="2"/>
</dbReference>
<dbReference type="Proteomes" id="UP000013063">
    <property type="component" value="Unassembled WGS sequence"/>
</dbReference>
<protein>
    <submittedName>
        <fullName evidence="9">Methyl-accepting chemotaxis protein</fullName>
    </submittedName>
</protein>
<feature type="domain" description="Methyl-accepting transducer" evidence="7">
    <location>
        <begin position="347"/>
        <end position="576"/>
    </location>
</feature>
<dbReference type="CDD" id="cd06225">
    <property type="entry name" value="HAMP"/>
    <property type="match status" value="1"/>
</dbReference>
<gene>
    <name evidence="9" type="ORF">OR37_01869</name>
</gene>
<feature type="domain" description="HAMP" evidence="8">
    <location>
        <begin position="290"/>
        <end position="342"/>
    </location>
</feature>
<dbReference type="PROSITE" id="PS50885">
    <property type="entry name" value="HAMP"/>
    <property type="match status" value="2"/>
</dbReference>
<reference evidence="9 10" key="1">
    <citation type="journal article" date="2013" name="Genome Announc.">
        <title>Draft Genome Sequence for Caulobacter sp. Strain OR37, a Bacterium Tolerant to Heavy Metals.</title>
        <authorList>
            <person name="Utturkar S.M."/>
            <person name="Bollmann A."/>
            <person name="Brzoska R.M."/>
            <person name="Klingeman D.M."/>
            <person name="Epstein S.E."/>
            <person name="Palumbo A.V."/>
            <person name="Brown S.D."/>
        </authorList>
    </citation>
    <scope>NUCLEOTIDE SEQUENCE [LARGE SCALE GENOMIC DNA]</scope>
    <source>
        <strain evidence="9 10">OR37</strain>
    </source>
</reference>
<dbReference type="GO" id="GO:0005886">
    <property type="term" value="C:plasma membrane"/>
    <property type="evidence" value="ECO:0007669"/>
    <property type="project" value="TreeGrafter"/>
</dbReference>
<feature type="transmembrane region" description="Helical" evidence="6">
    <location>
        <begin position="12"/>
        <end position="32"/>
    </location>
</feature>
<dbReference type="AlphaFoldDB" id="R0EK40"/>
<comment type="similarity">
    <text evidence="3">Belongs to the methyl-accepting chemotaxis (MCP) protein family.</text>
</comment>
<feature type="region of interest" description="Disordered" evidence="5">
    <location>
        <begin position="594"/>
        <end position="617"/>
    </location>
</feature>
<comment type="caution">
    <text evidence="9">The sequence shown here is derived from an EMBL/GenBank/DDBJ whole genome shotgun (WGS) entry which is preliminary data.</text>
</comment>
<proteinExistence type="inferred from homology"/>
<keyword evidence="4" id="KW-0807">Transducer</keyword>
<dbReference type="Pfam" id="PF05227">
    <property type="entry name" value="CHASE3"/>
    <property type="match status" value="1"/>
</dbReference>
<dbReference type="Pfam" id="PF00015">
    <property type="entry name" value="MCPsignal"/>
    <property type="match status" value="1"/>
</dbReference>
<evidence type="ECO:0000256" key="3">
    <source>
        <dbReference type="ARBA" id="ARBA00029447"/>
    </source>
</evidence>
<evidence type="ECO:0000313" key="9">
    <source>
        <dbReference type="EMBL" id="ENZ82314.1"/>
    </source>
</evidence>
<dbReference type="FunFam" id="1.10.287.950:FF:000001">
    <property type="entry name" value="Methyl-accepting chemotaxis sensory transducer"/>
    <property type="match status" value="1"/>
</dbReference>
<feature type="domain" description="HAMP" evidence="8">
    <location>
        <begin position="209"/>
        <end position="262"/>
    </location>
</feature>
<evidence type="ECO:0000256" key="1">
    <source>
        <dbReference type="ARBA" id="ARBA00004370"/>
    </source>
</evidence>
<dbReference type="SUPFAM" id="SSF158472">
    <property type="entry name" value="HAMP domain-like"/>
    <property type="match status" value="1"/>
</dbReference>
<evidence type="ECO:0000259" key="7">
    <source>
        <dbReference type="PROSITE" id="PS50111"/>
    </source>
</evidence>
<evidence type="ECO:0000256" key="6">
    <source>
        <dbReference type="SAM" id="Phobius"/>
    </source>
</evidence>
<dbReference type="PROSITE" id="PS50111">
    <property type="entry name" value="CHEMOTAXIS_TRANSDUC_2"/>
    <property type="match status" value="1"/>
</dbReference>
<feature type="region of interest" description="Disordered" evidence="5">
    <location>
        <begin position="264"/>
        <end position="285"/>
    </location>
</feature>
<dbReference type="EMBL" id="APMP01000008">
    <property type="protein sequence ID" value="ENZ82314.1"/>
    <property type="molecule type" value="Genomic_DNA"/>
</dbReference>
<dbReference type="PATRIC" id="fig|1292034.3.peg.1858"/>
<organism evidence="9 10">
    <name type="scientific">Caulobacter vibrioides OR37</name>
    <dbReference type="NCBI Taxonomy" id="1292034"/>
    <lineage>
        <taxon>Bacteria</taxon>
        <taxon>Pseudomonadati</taxon>
        <taxon>Pseudomonadota</taxon>
        <taxon>Alphaproteobacteria</taxon>
        <taxon>Caulobacterales</taxon>
        <taxon>Caulobacteraceae</taxon>
        <taxon>Caulobacter</taxon>
    </lineage>
</organism>
<dbReference type="CDD" id="cd19410">
    <property type="entry name" value="HK9-like_sensor"/>
    <property type="match status" value="1"/>
</dbReference>
<dbReference type="GO" id="GO:0007165">
    <property type="term" value="P:signal transduction"/>
    <property type="evidence" value="ECO:0007669"/>
    <property type="project" value="UniProtKB-KW"/>
</dbReference>
<dbReference type="Gene3D" id="1.10.287.950">
    <property type="entry name" value="Methyl-accepting chemotaxis protein"/>
    <property type="match status" value="1"/>
</dbReference>
<dbReference type="SUPFAM" id="SSF58104">
    <property type="entry name" value="Methyl-accepting chemotaxis protein (MCP) signaling domain"/>
    <property type="match status" value="1"/>
</dbReference>
<dbReference type="GO" id="GO:0006935">
    <property type="term" value="P:chemotaxis"/>
    <property type="evidence" value="ECO:0007669"/>
    <property type="project" value="UniProtKB-KW"/>
</dbReference>
<dbReference type="Pfam" id="PF00672">
    <property type="entry name" value="HAMP"/>
    <property type="match status" value="1"/>
</dbReference>
<dbReference type="CDD" id="cd11386">
    <property type="entry name" value="MCP_signal"/>
    <property type="match status" value="1"/>
</dbReference>
<feature type="transmembrane region" description="Helical" evidence="6">
    <location>
        <begin position="187"/>
        <end position="207"/>
    </location>
</feature>
<dbReference type="eggNOG" id="COG0840">
    <property type="taxonomic scope" value="Bacteria"/>
</dbReference>
<sequence precursor="true">MANLKIGQKLSLAFTLMTLISVVVAIVVFINLRDIRSTSQWNDHTRLVLDQVDRVGAAMVDQETGVRGYLISNNSNFLEPYRKGAASADAALEQLTSLTADNAQQQARIATLKGHIATWRAKVAAVEISQMQSVGGAEAARSLEASGAGKKAMDGVRTTLGEMRDAETGLLAVRSAKRDQAISLGQVALIVSGLISASISVVLGFLMSRSIARPIGQMTGVMGRLAAGDLDAEVNGLNRGDEIGSMARAVQVFRDNGKRARALEEETEKMRASAETERGRTEAERRKIEAEQAAVVATLAANLGRLSKGDLTCIISEDFQGQYRQIKTDFNTAVESLKAAMTTIAQATGGIRGGSEEIAAASNDLSRRTEQQAASLEETAAALDQITATVKTSAEGAKQVSAAASAAKGDAERSETVMRDAVTAMSEISESSGQISQIIGVIDEIAFQTNLLALNAGVEAARAGEAGKGFAVVAQEVRALAQRSAEAAKEIKTLIASSSDQVERGVKLVAETGVALNAISAKVNEIDKLISEIARSSQQQATGLSEVNVAVNQMDQVTQQNAAMVEQATAAAASLKGEAGELERLVARFETGAGSSSARAVAKPQPARPAPSPRVKLVAGGQQALAERWDEF</sequence>
<comment type="subcellular location">
    <subcellularLocation>
        <location evidence="1">Membrane</location>
    </subcellularLocation>
</comment>
<keyword evidence="2" id="KW-0145">Chemotaxis</keyword>
<keyword evidence="6" id="KW-0472">Membrane</keyword>
<evidence type="ECO:0000256" key="2">
    <source>
        <dbReference type="ARBA" id="ARBA00022500"/>
    </source>
</evidence>
<dbReference type="InterPro" id="IPR051310">
    <property type="entry name" value="MCP_chemotaxis"/>
</dbReference>
<dbReference type="InterPro" id="IPR007891">
    <property type="entry name" value="CHASE3"/>
</dbReference>
<evidence type="ECO:0000313" key="10">
    <source>
        <dbReference type="Proteomes" id="UP000013063"/>
    </source>
</evidence>
<dbReference type="InterPro" id="IPR003660">
    <property type="entry name" value="HAMP_dom"/>
</dbReference>
<keyword evidence="10" id="KW-1185">Reference proteome</keyword>
<dbReference type="Gene3D" id="6.10.340.10">
    <property type="match status" value="1"/>
</dbReference>
<dbReference type="SMART" id="SM00283">
    <property type="entry name" value="MA"/>
    <property type="match status" value="1"/>
</dbReference>
<name>R0EK40_CAUVI</name>
<dbReference type="GO" id="GO:0004888">
    <property type="term" value="F:transmembrane signaling receptor activity"/>
    <property type="evidence" value="ECO:0007669"/>
    <property type="project" value="TreeGrafter"/>
</dbReference>